<name>A0ABR2KCJ7_9EUKA</name>
<protein>
    <recommendedName>
        <fullName evidence="4">Inhibitor of growth protein N-terminal histone-binding domain-containing protein</fullName>
    </recommendedName>
</protein>
<evidence type="ECO:0008006" key="4">
    <source>
        <dbReference type="Google" id="ProtNLM"/>
    </source>
</evidence>
<organism evidence="2 3">
    <name type="scientific">Tritrichomonas musculus</name>
    <dbReference type="NCBI Taxonomy" id="1915356"/>
    <lineage>
        <taxon>Eukaryota</taxon>
        <taxon>Metamonada</taxon>
        <taxon>Parabasalia</taxon>
        <taxon>Tritrichomonadida</taxon>
        <taxon>Tritrichomonadidae</taxon>
        <taxon>Tritrichomonas</taxon>
    </lineage>
</organism>
<feature type="compositionally biased region" description="Acidic residues" evidence="1">
    <location>
        <begin position="225"/>
        <end position="234"/>
    </location>
</feature>
<feature type="compositionally biased region" description="Polar residues" evidence="1">
    <location>
        <begin position="184"/>
        <end position="205"/>
    </location>
</feature>
<evidence type="ECO:0000256" key="1">
    <source>
        <dbReference type="SAM" id="MobiDB-lite"/>
    </source>
</evidence>
<evidence type="ECO:0000313" key="3">
    <source>
        <dbReference type="Proteomes" id="UP001470230"/>
    </source>
</evidence>
<gene>
    <name evidence="2" type="ORF">M9Y10_033588</name>
</gene>
<evidence type="ECO:0000313" key="2">
    <source>
        <dbReference type="EMBL" id="KAK8888848.1"/>
    </source>
</evidence>
<proteinExistence type="predicted"/>
<accession>A0ABR2KCJ7</accession>
<sequence>MSNQTIFNEIKNFSIDQNLPEPEKNELLVFQRAMACLEDEYLQVLNKVHPSQIAIHKINEEEAHEKLRIASEEKELKLLTIENLHEDISKDIEKKFDNSKKSLCERTFNTMLKCDSYIVTELKNLYQDKKKKFDFSSLDIPKCPPDSQIMQKVAQGPPKTFSIYVSDQRDHDFIAIKNEINNMNKSEGMSTSFSEHNDTKTSSNFKNRKFRYTNEIENKEKMDESDVSDNEDED</sequence>
<dbReference type="Proteomes" id="UP001470230">
    <property type="component" value="Unassembled WGS sequence"/>
</dbReference>
<feature type="region of interest" description="Disordered" evidence="1">
    <location>
        <begin position="184"/>
        <end position="234"/>
    </location>
</feature>
<feature type="compositionally biased region" description="Basic and acidic residues" evidence="1">
    <location>
        <begin position="212"/>
        <end position="224"/>
    </location>
</feature>
<dbReference type="EMBL" id="JAPFFF010000005">
    <property type="protein sequence ID" value="KAK8888848.1"/>
    <property type="molecule type" value="Genomic_DNA"/>
</dbReference>
<comment type="caution">
    <text evidence="2">The sequence shown here is derived from an EMBL/GenBank/DDBJ whole genome shotgun (WGS) entry which is preliminary data.</text>
</comment>
<reference evidence="2 3" key="1">
    <citation type="submission" date="2024-04" db="EMBL/GenBank/DDBJ databases">
        <title>Tritrichomonas musculus Genome.</title>
        <authorList>
            <person name="Alves-Ferreira E."/>
            <person name="Grigg M."/>
            <person name="Lorenzi H."/>
            <person name="Galac M."/>
        </authorList>
    </citation>
    <scope>NUCLEOTIDE SEQUENCE [LARGE SCALE GENOMIC DNA]</scope>
    <source>
        <strain evidence="2 3">EAF2021</strain>
    </source>
</reference>
<keyword evidence="3" id="KW-1185">Reference proteome</keyword>